<dbReference type="EMBL" id="ASGP02000003">
    <property type="protein sequence ID" value="KAH9516033.1"/>
    <property type="molecule type" value="Genomic_DNA"/>
</dbReference>
<dbReference type="AlphaFoldDB" id="A0A922HXU7"/>
<proteinExistence type="predicted"/>
<reference evidence="1" key="2">
    <citation type="journal article" date="2022" name="Res Sq">
        <title>Comparative Genomics Reveals Insights into the Divergent Evolution of Astigmatic Mites and Household Pest Adaptations.</title>
        <authorList>
            <person name="Xiong Q."/>
            <person name="Wan A.T.-Y."/>
            <person name="Liu X.-Y."/>
            <person name="Fung C.S.-H."/>
            <person name="Xiao X."/>
            <person name="Malainual N."/>
            <person name="Hou J."/>
            <person name="Wang L."/>
            <person name="Wang M."/>
            <person name="Yang K."/>
            <person name="Cui Y."/>
            <person name="Leung E."/>
            <person name="Nong W."/>
            <person name="Shin S.-K."/>
            <person name="Au S."/>
            <person name="Jeong K.Y."/>
            <person name="Chew F.T."/>
            <person name="Hui J."/>
            <person name="Leung T.F."/>
            <person name="Tungtrongchitr A."/>
            <person name="Zhong N."/>
            <person name="Liu Z."/>
            <person name="Tsui S."/>
        </authorList>
    </citation>
    <scope>NUCLEOTIDE SEQUENCE</scope>
    <source>
        <strain evidence="1">Derf</strain>
        <tissue evidence="1">Whole organism</tissue>
    </source>
</reference>
<gene>
    <name evidence="1" type="ORF">DERF_006797</name>
</gene>
<accession>A0A922HXU7</accession>
<sequence length="116" mass="13368">MFYVFHLIFHKDVDIWKLRPTTNLYSNVSLLEWQHYFLPFLSNRTLIRTWLVSIVNIVYPDLFNNEPISCAVISGDMCNPKPPSRSISAICNEHLSSNNVCPPNIDPMNIPSCLSE</sequence>
<protein>
    <submittedName>
        <fullName evidence="1">Uncharacterized protein</fullName>
    </submittedName>
</protein>
<organism evidence="1 2">
    <name type="scientific">Dermatophagoides farinae</name>
    <name type="common">American house dust mite</name>
    <dbReference type="NCBI Taxonomy" id="6954"/>
    <lineage>
        <taxon>Eukaryota</taxon>
        <taxon>Metazoa</taxon>
        <taxon>Ecdysozoa</taxon>
        <taxon>Arthropoda</taxon>
        <taxon>Chelicerata</taxon>
        <taxon>Arachnida</taxon>
        <taxon>Acari</taxon>
        <taxon>Acariformes</taxon>
        <taxon>Sarcoptiformes</taxon>
        <taxon>Astigmata</taxon>
        <taxon>Psoroptidia</taxon>
        <taxon>Analgoidea</taxon>
        <taxon>Pyroglyphidae</taxon>
        <taxon>Dermatophagoidinae</taxon>
        <taxon>Dermatophagoides</taxon>
    </lineage>
</organism>
<reference evidence="1" key="1">
    <citation type="submission" date="2013-05" db="EMBL/GenBank/DDBJ databases">
        <authorList>
            <person name="Yim A.K.Y."/>
            <person name="Chan T.F."/>
            <person name="Ji K.M."/>
            <person name="Liu X.Y."/>
            <person name="Zhou J.W."/>
            <person name="Li R.Q."/>
            <person name="Yang K.Y."/>
            <person name="Li J."/>
            <person name="Li M."/>
            <person name="Law P.T.W."/>
            <person name="Wu Y.L."/>
            <person name="Cai Z.L."/>
            <person name="Qin H."/>
            <person name="Bao Y."/>
            <person name="Leung R.K.K."/>
            <person name="Ng P.K.S."/>
            <person name="Zou J."/>
            <person name="Zhong X.J."/>
            <person name="Ran P.X."/>
            <person name="Zhong N.S."/>
            <person name="Liu Z.G."/>
            <person name="Tsui S.K.W."/>
        </authorList>
    </citation>
    <scope>NUCLEOTIDE SEQUENCE</scope>
    <source>
        <strain evidence="1">Derf</strain>
        <tissue evidence="1">Whole organism</tissue>
    </source>
</reference>
<name>A0A922HXU7_DERFA</name>
<evidence type="ECO:0000313" key="2">
    <source>
        <dbReference type="Proteomes" id="UP000790347"/>
    </source>
</evidence>
<evidence type="ECO:0000313" key="1">
    <source>
        <dbReference type="EMBL" id="KAH9516033.1"/>
    </source>
</evidence>
<comment type="caution">
    <text evidence="1">The sequence shown here is derived from an EMBL/GenBank/DDBJ whole genome shotgun (WGS) entry which is preliminary data.</text>
</comment>
<keyword evidence="2" id="KW-1185">Reference proteome</keyword>
<dbReference type="Proteomes" id="UP000790347">
    <property type="component" value="Unassembled WGS sequence"/>
</dbReference>